<dbReference type="PROSITE" id="PS50076">
    <property type="entry name" value="DNAJ_2"/>
    <property type="match status" value="1"/>
</dbReference>
<sequence>MIGHKMPFYIAMRGTNLVLSSSSSAFFSSRSFDPYRAAKELLGLPPSQTSPTPKELRVAYFTAAKRCHPDLQPQSNRDLVELFHQITSAYELLQKGNNTNDWTDVGITDDEEATFRVACKEQLGLTAETVEESKQNPMFREWLQGKTDAAYFWQNFLANHGGFAPMLRPKPQLTASSSARTLRRRKR</sequence>
<organism evidence="3 4">
    <name type="scientific">Fistulifera solaris</name>
    <name type="common">Oleaginous diatom</name>
    <dbReference type="NCBI Taxonomy" id="1519565"/>
    <lineage>
        <taxon>Eukaryota</taxon>
        <taxon>Sar</taxon>
        <taxon>Stramenopiles</taxon>
        <taxon>Ochrophyta</taxon>
        <taxon>Bacillariophyta</taxon>
        <taxon>Bacillariophyceae</taxon>
        <taxon>Bacillariophycidae</taxon>
        <taxon>Naviculales</taxon>
        <taxon>Naviculaceae</taxon>
        <taxon>Fistulifera</taxon>
    </lineage>
</organism>
<accession>A0A1Z5KCV0</accession>
<dbReference type="Proteomes" id="UP000198406">
    <property type="component" value="Unassembled WGS sequence"/>
</dbReference>
<dbReference type="InterPro" id="IPR036869">
    <property type="entry name" value="J_dom_sf"/>
</dbReference>
<dbReference type="EMBL" id="BDSP01000206">
    <property type="protein sequence ID" value="GAX24089.1"/>
    <property type="molecule type" value="Genomic_DNA"/>
</dbReference>
<dbReference type="SMART" id="SM00271">
    <property type="entry name" value="DnaJ"/>
    <property type="match status" value="1"/>
</dbReference>
<name>A0A1Z5KCV0_FISSO</name>
<keyword evidence="4" id="KW-1185">Reference proteome</keyword>
<dbReference type="OrthoDB" id="552049at2759"/>
<dbReference type="InterPro" id="IPR001623">
    <property type="entry name" value="DnaJ_domain"/>
</dbReference>
<evidence type="ECO:0000313" key="3">
    <source>
        <dbReference type="EMBL" id="GAX24089.1"/>
    </source>
</evidence>
<gene>
    <name evidence="3" type="ORF">FisN_9Hh341</name>
</gene>
<proteinExistence type="predicted"/>
<feature type="domain" description="J" evidence="2">
    <location>
        <begin position="37"/>
        <end position="106"/>
    </location>
</feature>
<dbReference type="Gene3D" id="1.10.287.110">
    <property type="entry name" value="DnaJ domain"/>
    <property type="match status" value="1"/>
</dbReference>
<dbReference type="SUPFAM" id="SSF46565">
    <property type="entry name" value="Chaperone J-domain"/>
    <property type="match status" value="1"/>
</dbReference>
<evidence type="ECO:0000256" key="1">
    <source>
        <dbReference type="SAM" id="MobiDB-lite"/>
    </source>
</evidence>
<reference evidence="3 4" key="1">
    <citation type="journal article" date="2015" name="Plant Cell">
        <title>Oil accumulation by the oleaginous diatom Fistulifera solaris as revealed by the genome and transcriptome.</title>
        <authorList>
            <person name="Tanaka T."/>
            <person name="Maeda Y."/>
            <person name="Veluchamy A."/>
            <person name="Tanaka M."/>
            <person name="Abida H."/>
            <person name="Marechal E."/>
            <person name="Bowler C."/>
            <person name="Muto M."/>
            <person name="Sunaga Y."/>
            <person name="Tanaka M."/>
            <person name="Yoshino T."/>
            <person name="Taniguchi T."/>
            <person name="Fukuda Y."/>
            <person name="Nemoto M."/>
            <person name="Matsumoto M."/>
            <person name="Wong P.S."/>
            <person name="Aburatani S."/>
            <person name="Fujibuchi W."/>
        </authorList>
    </citation>
    <scope>NUCLEOTIDE SEQUENCE [LARGE SCALE GENOMIC DNA]</scope>
    <source>
        <strain evidence="3 4">JPCC DA0580</strain>
    </source>
</reference>
<dbReference type="InParanoid" id="A0A1Z5KCV0"/>
<comment type="caution">
    <text evidence="3">The sequence shown here is derived from an EMBL/GenBank/DDBJ whole genome shotgun (WGS) entry which is preliminary data.</text>
</comment>
<protein>
    <recommendedName>
        <fullName evidence="2">J domain-containing protein</fullName>
    </recommendedName>
</protein>
<evidence type="ECO:0000259" key="2">
    <source>
        <dbReference type="PROSITE" id="PS50076"/>
    </source>
</evidence>
<dbReference type="AlphaFoldDB" id="A0A1Z5KCV0"/>
<evidence type="ECO:0000313" key="4">
    <source>
        <dbReference type="Proteomes" id="UP000198406"/>
    </source>
</evidence>
<dbReference type="CDD" id="cd06257">
    <property type="entry name" value="DnaJ"/>
    <property type="match status" value="1"/>
</dbReference>
<feature type="region of interest" description="Disordered" evidence="1">
    <location>
        <begin position="168"/>
        <end position="187"/>
    </location>
</feature>
<dbReference type="Pfam" id="PF00226">
    <property type="entry name" value="DnaJ"/>
    <property type="match status" value="1"/>
</dbReference>